<sequence>MSMSKLNLLPIIGFNTLSGSIAGFGLKLSTQDISMVRAALDALPQGGLLPSPDTMHLLACLLIGGLIQFVITWAWSQSFRFGIGLVALTFLVIGGTASVTSAFLSATTLVFGWHEQTLTQQMQREAVAPVVQALEVVSGRFTDLSSGVSSLSREADGLKYTEETRGGTCEGDKPIARPGPRSRMRDRHAGLLRTAADDAVAVSEKAEDLMVDLYSAKPEAVDEIYRGAVRMARTSEIGRIRATLAKIRDELTNGFVEPGKATRYTCPTPAFLAQVTAAEALLAQAIEIPKTPPLVEDARIDAALEVLVMSAAARIGLTEGEELDGLGFGFLIGALLVEILQIGLIVNREGALRRNGQLADRFEEFWKAPRRLPPRIAAMSREMMSALLTQVLYVRGRPYFVTATPPSLSDQRVIEFFELDAPNQAHREVPLSRLKPEWVHTRPDLAQSDLCQLYPLPNRWRSWLRRAVRDTGMPAGS</sequence>
<protein>
    <submittedName>
        <fullName evidence="3">Uncharacterized protein</fullName>
    </submittedName>
</protein>
<keyword evidence="2" id="KW-0812">Transmembrane</keyword>
<dbReference type="EMBL" id="FOVP01000023">
    <property type="protein sequence ID" value="SFO29019.1"/>
    <property type="molecule type" value="Genomic_DNA"/>
</dbReference>
<organism evidence="3 4">
    <name type="scientific">Roseovarius lutimaris</name>
    <dbReference type="NCBI Taxonomy" id="1005928"/>
    <lineage>
        <taxon>Bacteria</taxon>
        <taxon>Pseudomonadati</taxon>
        <taxon>Pseudomonadota</taxon>
        <taxon>Alphaproteobacteria</taxon>
        <taxon>Rhodobacterales</taxon>
        <taxon>Roseobacteraceae</taxon>
        <taxon>Roseovarius</taxon>
    </lineage>
</organism>
<dbReference type="Proteomes" id="UP000198599">
    <property type="component" value="Unassembled WGS sequence"/>
</dbReference>
<dbReference type="AlphaFoldDB" id="A0A1I5FZG7"/>
<keyword evidence="2" id="KW-1133">Transmembrane helix</keyword>
<evidence type="ECO:0000256" key="2">
    <source>
        <dbReference type="SAM" id="Phobius"/>
    </source>
</evidence>
<evidence type="ECO:0000256" key="1">
    <source>
        <dbReference type="SAM" id="MobiDB-lite"/>
    </source>
</evidence>
<dbReference type="RefSeq" id="WP_177193906.1">
    <property type="nucleotide sequence ID" value="NZ_FOVP01000023.1"/>
</dbReference>
<feature type="transmembrane region" description="Helical" evidence="2">
    <location>
        <begin position="7"/>
        <end position="26"/>
    </location>
</feature>
<evidence type="ECO:0000313" key="3">
    <source>
        <dbReference type="EMBL" id="SFO29019.1"/>
    </source>
</evidence>
<gene>
    <name evidence="3" type="ORF">SAMN04487859_12331</name>
</gene>
<keyword evidence="4" id="KW-1185">Reference proteome</keyword>
<keyword evidence="2" id="KW-0472">Membrane</keyword>
<accession>A0A1I5FZG7</accession>
<evidence type="ECO:0000313" key="4">
    <source>
        <dbReference type="Proteomes" id="UP000198599"/>
    </source>
</evidence>
<dbReference type="STRING" id="1005928.SAMN04487859_12331"/>
<feature type="transmembrane region" description="Helical" evidence="2">
    <location>
        <begin position="87"/>
        <end position="113"/>
    </location>
</feature>
<proteinExistence type="predicted"/>
<feature type="transmembrane region" description="Helical" evidence="2">
    <location>
        <begin position="55"/>
        <end position="75"/>
    </location>
</feature>
<name>A0A1I5FZG7_9RHOB</name>
<feature type="compositionally biased region" description="Basic and acidic residues" evidence="1">
    <location>
        <begin position="163"/>
        <end position="175"/>
    </location>
</feature>
<reference evidence="4" key="1">
    <citation type="submission" date="2016-10" db="EMBL/GenBank/DDBJ databases">
        <authorList>
            <person name="Varghese N."/>
            <person name="Submissions S."/>
        </authorList>
    </citation>
    <scope>NUCLEOTIDE SEQUENCE [LARGE SCALE GENOMIC DNA]</scope>
    <source>
        <strain evidence="4">DSM 28463</strain>
    </source>
</reference>
<feature type="region of interest" description="Disordered" evidence="1">
    <location>
        <begin position="163"/>
        <end position="183"/>
    </location>
</feature>